<dbReference type="Bgee" id="ENSACAG00000013914">
    <property type="expression patterns" value="Expressed in ovary and 1 other cell type or tissue"/>
</dbReference>
<dbReference type="STRING" id="28377.ENSACAP00000013635"/>
<gene>
    <name evidence="2" type="primary">PLAC8L1</name>
</gene>
<reference evidence="2" key="1">
    <citation type="submission" date="2009-12" db="EMBL/GenBank/DDBJ databases">
        <title>The Genome Sequence of Anolis carolinensis (Green Anole Lizard).</title>
        <authorList>
            <consortium name="The Genome Sequencing Platform"/>
            <person name="Di Palma F."/>
            <person name="Alfoldi J."/>
            <person name="Heiman D."/>
            <person name="Young S."/>
            <person name="Grabherr M."/>
            <person name="Johnson J."/>
            <person name="Lander E.S."/>
            <person name="Lindblad-Toh K."/>
        </authorList>
    </citation>
    <scope>NUCLEOTIDE SEQUENCE [LARGE SCALE GENOMIC DNA]</scope>
    <source>
        <strain evidence="2">JBL SC #1</strain>
    </source>
</reference>
<dbReference type="GeneTree" id="ENSGT00940000160864"/>
<dbReference type="NCBIfam" id="TIGR01571">
    <property type="entry name" value="A_thal_Cys_rich"/>
    <property type="match status" value="1"/>
</dbReference>
<proteinExistence type="inferred from homology"/>
<dbReference type="PANTHER" id="PTHR15907">
    <property type="entry name" value="DUF614 FAMILY PROTEIN-RELATED"/>
    <property type="match status" value="1"/>
</dbReference>
<dbReference type="InterPro" id="IPR006461">
    <property type="entry name" value="PLAC_motif_containing"/>
</dbReference>
<comment type="similarity">
    <text evidence="1">Belongs to the cornifelin family.</text>
</comment>
<reference evidence="2" key="2">
    <citation type="submission" date="2025-08" db="UniProtKB">
        <authorList>
            <consortium name="Ensembl"/>
        </authorList>
    </citation>
    <scope>IDENTIFICATION</scope>
</reference>
<dbReference type="Pfam" id="PF04749">
    <property type="entry name" value="PLAC8"/>
    <property type="match status" value="1"/>
</dbReference>
<keyword evidence="3" id="KW-1185">Reference proteome</keyword>
<dbReference type="Proteomes" id="UP000001646">
    <property type="component" value="Unplaced"/>
</dbReference>
<dbReference type="HOGENOM" id="CLU_083147_5_2_1"/>
<evidence type="ECO:0000313" key="3">
    <source>
        <dbReference type="Proteomes" id="UP000001646"/>
    </source>
</evidence>
<protein>
    <submittedName>
        <fullName evidence="2">PLAC8 like 1</fullName>
    </submittedName>
</protein>
<dbReference type="AlphaFoldDB" id="H9GKE2"/>
<name>H9GKE2_ANOCA</name>
<dbReference type="Ensembl" id="ENSACAT00000013915.4">
    <property type="protein sequence ID" value="ENSACAP00000013635.3"/>
    <property type="gene ID" value="ENSACAG00000013914.4"/>
</dbReference>
<sequence length="180" mass="20050">MSCCFVAVQKKHLSDTIQSPLIFPLSGSEDWNDFLFRQRSQNSTEPVTTQPSPAGAATSSITTIIHTGGNWSTGLFDVCSDKKVCVCGSLCCPILECSLASRHGECFCFPLLQGSTMALRAGIRERYRIHGTLCEDWMAVHCCWPFAVCQMAREMKRRPIFQLYKVHQSLPPPLFKSALV</sequence>
<dbReference type="InParanoid" id="H9GKE2"/>
<reference evidence="2" key="3">
    <citation type="submission" date="2025-09" db="UniProtKB">
        <authorList>
            <consortium name="Ensembl"/>
        </authorList>
    </citation>
    <scope>IDENTIFICATION</scope>
</reference>
<accession>H9GKE2</accession>
<evidence type="ECO:0000256" key="1">
    <source>
        <dbReference type="ARBA" id="ARBA00009024"/>
    </source>
</evidence>
<evidence type="ECO:0000313" key="2">
    <source>
        <dbReference type="Ensembl" id="ENSACAP00000013635.3"/>
    </source>
</evidence>
<organism evidence="2 3">
    <name type="scientific">Anolis carolinensis</name>
    <name type="common">Green anole</name>
    <name type="synonym">American chameleon</name>
    <dbReference type="NCBI Taxonomy" id="28377"/>
    <lineage>
        <taxon>Eukaryota</taxon>
        <taxon>Metazoa</taxon>
        <taxon>Chordata</taxon>
        <taxon>Craniata</taxon>
        <taxon>Vertebrata</taxon>
        <taxon>Euteleostomi</taxon>
        <taxon>Lepidosauria</taxon>
        <taxon>Squamata</taxon>
        <taxon>Bifurcata</taxon>
        <taxon>Unidentata</taxon>
        <taxon>Episquamata</taxon>
        <taxon>Toxicofera</taxon>
        <taxon>Iguania</taxon>
        <taxon>Dactyloidae</taxon>
        <taxon>Anolis</taxon>
    </lineage>
</organism>
<dbReference type="eggNOG" id="ENOG502S2DQ">
    <property type="taxonomic scope" value="Eukaryota"/>
</dbReference>